<dbReference type="AlphaFoldDB" id="A0A6L8KJ70"/>
<gene>
    <name evidence="1" type="ORF">GTP46_24495</name>
</gene>
<organism evidence="1 2">
    <name type="scientific">Duganella flavida</name>
    <dbReference type="NCBI Taxonomy" id="2692175"/>
    <lineage>
        <taxon>Bacteria</taxon>
        <taxon>Pseudomonadati</taxon>
        <taxon>Pseudomonadota</taxon>
        <taxon>Betaproteobacteria</taxon>
        <taxon>Burkholderiales</taxon>
        <taxon>Oxalobacteraceae</taxon>
        <taxon>Telluria group</taxon>
        <taxon>Duganella</taxon>
    </lineage>
</organism>
<dbReference type="Proteomes" id="UP000479335">
    <property type="component" value="Unassembled WGS sequence"/>
</dbReference>
<reference evidence="1 2" key="1">
    <citation type="submission" date="2019-12" db="EMBL/GenBank/DDBJ databases">
        <title>Novel species isolated from a subtropical stream in China.</title>
        <authorList>
            <person name="Lu H."/>
        </authorList>
    </citation>
    <scope>NUCLEOTIDE SEQUENCE [LARGE SCALE GENOMIC DNA]</scope>
    <source>
        <strain evidence="1 2">FT135W</strain>
    </source>
</reference>
<keyword evidence="2" id="KW-1185">Reference proteome</keyword>
<dbReference type="EMBL" id="WWCN01000018">
    <property type="protein sequence ID" value="MYM25792.1"/>
    <property type="molecule type" value="Genomic_DNA"/>
</dbReference>
<dbReference type="RefSeq" id="WP_161009229.1">
    <property type="nucleotide sequence ID" value="NZ_WWCN01000018.1"/>
</dbReference>
<sequence length="95" mass="11063">MPKGLRDPLTAEQLREIGLRRDPADIIPLLWEIKRLRATVLRADQVMKSVRPGEFIADVFRKELEEEPAVQEFERIRSGLNLNERPDGSRQSNKR</sequence>
<evidence type="ECO:0000313" key="2">
    <source>
        <dbReference type="Proteomes" id="UP000479335"/>
    </source>
</evidence>
<name>A0A6L8KJ70_9BURK</name>
<proteinExistence type="predicted"/>
<protein>
    <submittedName>
        <fullName evidence="1">Uncharacterized protein</fullName>
    </submittedName>
</protein>
<evidence type="ECO:0000313" key="1">
    <source>
        <dbReference type="EMBL" id="MYM25792.1"/>
    </source>
</evidence>
<accession>A0A6L8KJ70</accession>
<comment type="caution">
    <text evidence="1">The sequence shown here is derived from an EMBL/GenBank/DDBJ whole genome shotgun (WGS) entry which is preliminary data.</text>
</comment>